<proteinExistence type="predicted"/>
<comment type="caution">
    <text evidence="1">The sequence shown here is derived from an EMBL/GenBank/DDBJ whole genome shotgun (WGS) entry which is preliminary data.</text>
</comment>
<gene>
    <name evidence="1" type="ORF">HMPREF9707_01220</name>
</gene>
<dbReference type="AlphaFoldDB" id="K1LQE5"/>
<dbReference type="PATRIC" id="fig|883112.3.peg.1213"/>
<dbReference type="HOGENOM" id="CLU_2600854_0_0_9"/>
<name>K1LQE5_9LACT</name>
<evidence type="ECO:0000313" key="1">
    <source>
        <dbReference type="EMBL" id="EKB54292.1"/>
    </source>
</evidence>
<organism evidence="1 2">
    <name type="scientific">Falseniella ignava CCUG 37419</name>
    <dbReference type="NCBI Taxonomy" id="883112"/>
    <lineage>
        <taxon>Bacteria</taxon>
        <taxon>Bacillati</taxon>
        <taxon>Bacillota</taxon>
        <taxon>Bacilli</taxon>
        <taxon>Lactobacillales</taxon>
        <taxon>Aerococcaceae</taxon>
        <taxon>Falseniella</taxon>
    </lineage>
</organism>
<protein>
    <submittedName>
        <fullName evidence="1">Uncharacterized protein</fullName>
    </submittedName>
</protein>
<dbReference type="RefSeq" id="WP_006701863.1">
    <property type="nucleotide sequence ID" value="NZ_JH932301.1"/>
</dbReference>
<keyword evidence="2" id="KW-1185">Reference proteome</keyword>
<reference evidence="1 2" key="1">
    <citation type="submission" date="2012-07" db="EMBL/GenBank/DDBJ databases">
        <title>The Genome Sequence of Facklamia ignava CCUG 37419.</title>
        <authorList>
            <consortium name="The Broad Institute Genome Sequencing Platform"/>
            <person name="Earl A."/>
            <person name="Ward D."/>
            <person name="Feldgarden M."/>
            <person name="Gevers D."/>
            <person name="Huys G."/>
            <person name="Walker B."/>
            <person name="Young S.K."/>
            <person name="Zeng Q."/>
            <person name="Gargeya S."/>
            <person name="Fitzgerald M."/>
            <person name="Haas B."/>
            <person name="Abouelleil A."/>
            <person name="Alvarado L."/>
            <person name="Arachchi H.M."/>
            <person name="Berlin A.M."/>
            <person name="Chapman S.B."/>
            <person name="Goldberg J."/>
            <person name="Griggs A."/>
            <person name="Gujja S."/>
            <person name="Hansen M."/>
            <person name="Howarth C."/>
            <person name="Imamovic A."/>
            <person name="Larimer J."/>
            <person name="McCowen C."/>
            <person name="Montmayeur A."/>
            <person name="Murphy C."/>
            <person name="Neiman D."/>
            <person name="Pearson M."/>
            <person name="Priest M."/>
            <person name="Roberts A."/>
            <person name="Saif S."/>
            <person name="Shea T."/>
            <person name="Sisk P."/>
            <person name="Sykes S."/>
            <person name="Wortman J."/>
            <person name="Nusbaum C."/>
            <person name="Birren B."/>
        </authorList>
    </citation>
    <scope>NUCLEOTIDE SEQUENCE [LARGE SCALE GENOMIC DNA]</scope>
    <source>
        <strain evidence="1 2">CCUG 37419</strain>
    </source>
</reference>
<accession>K1LQE5</accession>
<dbReference type="EMBL" id="AGZE01000033">
    <property type="protein sequence ID" value="EKB54292.1"/>
    <property type="molecule type" value="Genomic_DNA"/>
</dbReference>
<sequence>MTRVKNHTQCPARTIKEEVLHQAIVDVLNQMLEGKESYLGQLERNISQVLDQTYDQKVERADDQLEMTLKTGEIVRIDK</sequence>
<dbReference type="Proteomes" id="UP000005147">
    <property type="component" value="Unassembled WGS sequence"/>
</dbReference>
<evidence type="ECO:0000313" key="2">
    <source>
        <dbReference type="Proteomes" id="UP000005147"/>
    </source>
</evidence>